<proteinExistence type="predicted"/>
<dbReference type="GO" id="GO:0042803">
    <property type="term" value="F:protein homodimerization activity"/>
    <property type="evidence" value="ECO:0007669"/>
    <property type="project" value="UniProtKB-ARBA"/>
</dbReference>
<dbReference type="OrthoDB" id="608866at2759"/>
<dbReference type="SMART" id="SM00717">
    <property type="entry name" value="SANT"/>
    <property type="match status" value="1"/>
</dbReference>
<dbReference type="PANTHER" id="PTHR46267:SF8">
    <property type="entry name" value="TELOMERE REPEAT-BINDING FACTOR 1"/>
    <property type="match status" value="1"/>
</dbReference>
<evidence type="ECO:0000256" key="3">
    <source>
        <dbReference type="ARBA" id="ARBA00022454"/>
    </source>
</evidence>
<comment type="caution">
    <text evidence="14">The sequence shown here is derived from an EMBL/GenBank/DDBJ whole genome shotgun (WGS) entry which is preliminary data.</text>
</comment>
<feature type="domain" description="Myb-like" evidence="11">
    <location>
        <begin position="5"/>
        <end position="57"/>
    </location>
</feature>
<dbReference type="Proteomes" id="UP000321393">
    <property type="component" value="Unassembled WGS sequence"/>
</dbReference>
<evidence type="ECO:0000259" key="12">
    <source>
        <dbReference type="PROSITE" id="PS51294"/>
    </source>
</evidence>
<evidence type="ECO:0000313" key="17">
    <source>
        <dbReference type="Proteomes" id="UP000321947"/>
    </source>
</evidence>
<evidence type="ECO:0000313" key="14">
    <source>
        <dbReference type="EMBL" id="KAA0044326.1"/>
    </source>
</evidence>
<dbReference type="PROSITE" id="PS51504">
    <property type="entry name" value="H15"/>
    <property type="match status" value="1"/>
</dbReference>
<keyword evidence="8" id="KW-0539">Nucleus</keyword>
<evidence type="ECO:0000256" key="5">
    <source>
        <dbReference type="ARBA" id="ARBA00023054"/>
    </source>
</evidence>
<dbReference type="SUPFAM" id="SSF46689">
    <property type="entry name" value="Homeodomain-like"/>
    <property type="match status" value="1"/>
</dbReference>
<dbReference type="InterPro" id="IPR036390">
    <property type="entry name" value="WH_DNA-bd_sf"/>
</dbReference>
<evidence type="ECO:0000313" key="15">
    <source>
        <dbReference type="EMBL" id="TYK29455.1"/>
    </source>
</evidence>
<dbReference type="InterPro" id="IPR044597">
    <property type="entry name" value="SMH1-6"/>
</dbReference>
<organism evidence="14 16">
    <name type="scientific">Cucumis melo var. makuwa</name>
    <name type="common">Oriental melon</name>
    <dbReference type="NCBI Taxonomy" id="1194695"/>
    <lineage>
        <taxon>Eukaryota</taxon>
        <taxon>Viridiplantae</taxon>
        <taxon>Streptophyta</taxon>
        <taxon>Embryophyta</taxon>
        <taxon>Tracheophyta</taxon>
        <taxon>Spermatophyta</taxon>
        <taxon>Magnoliopsida</taxon>
        <taxon>eudicotyledons</taxon>
        <taxon>Gunneridae</taxon>
        <taxon>Pentapetalae</taxon>
        <taxon>rosids</taxon>
        <taxon>fabids</taxon>
        <taxon>Cucurbitales</taxon>
        <taxon>Cucurbitaceae</taxon>
        <taxon>Benincaseae</taxon>
        <taxon>Cucumis</taxon>
    </lineage>
</organism>
<dbReference type="GO" id="GO:0000786">
    <property type="term" value="C:nucleosome"/>
    <property type="evidence" value="ECO:0007669"/>
    <property type="project" value="InterPro"/>
</dbReference>
<dbReference type="Proteomes" id="UP000321947">
    <property type="component" value="Unassembled WGS sequence"/>
</dbReference>
<dbReference type="PROSITE" id="PS51294">
    <property type="entry name" value="HTH_MYB"/>
    <property type="match status" value="1"/>
</dbReference>
<dbReference type="PROSITE" id="PS50090">
    <property type="entry name" value="MYB_LIKE"/>
    <property type="match status" value="1"/>
</dbReference>
<keyword evidence="4" id="KW-0805">Transcription regulation</keyword>
<dbReference type="PANTHER" id="PTHR46267">
    <property type="entry name" value="SINGLE MYB HISTONE 4"/>
    <property type="match status" value="1"/>
</dbReference>
<keyword evidence="7" id="KW-0804">Transcription</keyword>
<dbReference type="InterPro" id="IPR036388">
    <property type="entry name" value="WH-like_DNA-bd_sf"/>
</dbReference>
<dbReference type="GO" id="GO:0005730">
    <property type="term" value="C:nucleolus"/>
    <property type="evidence" value="ECO:0007669"/>
    <property type="project" value="UniProtKB-SubCell"/>
</dbReference>
<evidence type="ECO:0000259" key="13">
    <source>
        <dbReference type="PROSITE" id="PS51504"/>
    </source>
</evidence>
<dbReference type="SMART" id="SM00526">
    <property type="entry name" value="H15"/>
    <property type="match status" value="1"/>
</dbReference>
<evidence type="ECO:0000256" key="4">
    <source>
        <dbReference type="ARBA" id="ARBA00023015"/>
    </source>
</evidence>
<feature type="coiled-coil region" evidence="10">
    <location>
        <begin position="239"/>
        <end position="276"/>
    </location>
</feature>
<evidence type="ECO:0000256" key="1">
    <source>
        <dbReference type="ARBA" id="ARBA00004286"/>
    </source>
</evidence>
<dbReference type="STRING" id="1194695.A0A5A7TQE4"/>
<keyword evidence="5 10" id="KW-0175">Coiled coil</keyword>
<dbReference type="InterPro" id="IPR001005">
    <property type="entry name" value="SANT/Myb"/>
</dbReference>
<evidence type="ECO:0000256" key="2">
    <source>
        <dbReference type="ARBA" id="ARBA00004604"/>
    </source>
</evidence>
<evidence type="ECO:0000256" key="7">
    <source>
        <dbReference type="ARBA" id="ARBA00023163"/>
    </source>
</evidence>
<dbReference type="Pfam" id="PF00249">
    <property type="entry name" value="Myb_DNA-binding"/>
    <property type="match status" value="1"/>
</dbReference>
<keyword evidence="6" id="KW-0238">DNA-binding</keyword>
<evidence type="ECO:0000259" key="11">
    <source>
        <dbReference type="PROSITE" id="PS50090"/>
    </source>
</evidence>
<comment type="subcellular location">
    <subcellularLocation>
        <location evidence="1">Chromosome</location>
    </subcellularLocation>
    <subcellularLocation>
        <location evidence="2">Nucleus</location>
        <location evidence="2">Nucleolus</location>
    </subcellularLocation>
</comment>
<evidence type="ECO:0000256" key="9">
    <source>
        <dbReference type="ARBA" id="ARBA00032813"/>
    </source>
</evidence>
<evidence type="ECO:0000256" key="10">
    <source>
        <dbReference type="SAM" id="Coils"/>
    </source>
</evidence>
<feature type="domain" description="H15" evidence="13">
    <location>
        <begin position="119"/>
        <end position="187"/>
    </location>
</feature>
<dbReference type="AlphaFoldDB" id="A0A5A7TQE4"/>
<dbReference type="SUPFAM" id="SSF46785">
    <property type="entry name" value="Winged helix' DNA-binding domain"/>
    <property type="match status" value="1"/>
</dbReference>
<gene>
    <name evidence="15" type="ORF">E5676_scaffold655G00490</name>
    <name evidence="14" type="ORF">E6C27_scaffold46G00480</name>
</gene>
<protein>
    <recommendedName>
        <fullName evidence="9">MYB transcription factor</fullName>
    </recommendedName>
</protein>
<evidence type="ECO:0000313" key="16">
    <source>
        <dbReference type="Proteomes" id="UP000321393"/>
    </source>
</evidence>
<dbReference type="GO" id="GO:0006334">
    <property type="term" value="P:nucleosome assembly"/>
    <property type="evidence" value="ECO:0007669"/>
    <property type="project" value="InterPro"/>
</dbReference>
<dbReference type="FunFam" id="1.10.10.60:FF:000168">
    <property type="entry name" value="Telomere repeat-binding factor 1"/>
    <property type="match status" value="1"/>
</dbReference>
<reference evidence="16 17" key="1">
    <citation type="submission" date="2019-08" db="EMBL/GenBank/DDBJ databases">
        <title>Draft genome sequences of two oriental melons (Cucumis melo L. var makuwa).</title>
        <authorList>
            <person name="Kwon S.-Y."/>
        </authorList>
    </citation>
    <scope>NUCLEOTIDE SEQUENCE [LARGE SCALE GENOMIC DNA]</scope>
    <source>
        <strain evidence="17">cv. Chang Bougi</strain>
        <strain evidence="16">cv. SW 3</strain>
        <tissue evidence="14">Leaf</tissue>
    </source>
</reference>
<dbReference type="EMBL" id="SSTD01001661">
    <property type="protein sequence ID" value="TYK29455.1"/>
    <property type="molecule type" value="Genomic_DNA"/>
</dbReference>
<dbReference type="EMBL" id="SSTE01014815">
    <property type="protein sequence ID" value="KAA0044326.1"/>
    <property type="molecule type" value="Genomic_DNA"/>
</dbReference>
<keyword evidence="3" id="KW-0158">Chromosome</keyword>
<dbReference type="InterPro" id="IPR017930">
    <property type="entry name" value="Myb_dom"/>
</dbReference>
<dbReference type="InterPro" id="IPR005818">
    <property type="entry name" value="Histone_H1/H5_H15"/>
</dbReference>
<dbReference type="Pfam" id="PF00538">
    <property type="entry name" value="Linker_histone"/>
    <property type="match status" value="1"/>
</dbReference>
<accession>A0A5A7TQE4</accession>
<sequence length="306" mass="33851">MGAPKQKWTSEEEAALKAGVVKHGAGKWRTILKDPEFSSVLYLRSNVDLKDKWRNMSVMANGWGSREKARLALKRLHAPRKDENAVAPSVAAQSEDELAEAKSVSLSLDIKQITGPKRSNVRLDNLIIEAITTLREPGGSNKTKITSYIEDQYWAPPDFKRLLSSKLKFLTASRKLVKVKRKYRLPSVAPSERRSSMLLLEDQQRATVRADKDEMCILAKAQIDLELAKMRTMTSQEAAAAAARAVAEAEAAIAEAEEAAREAEAAEADAEAAQSFAEAAMKTLKGRNLPKMRDVIIDRTCIVFTN</sequence>
<dbReference type="Gene3D" id="1.10.10.10">
    <property type="entry name" value="Winged helix-like DNA-binding domain superfamily/Winged helix DNA-binding domain"/>
    <property type="match status" value="1"/>
</dbReference>
<dbReference type="InterPro" id="IPR009057">
    <property type="entry name" value="Homeodomain-like_sf"/>
</dbReference>
<evidence type="ECO:0000256" key="6">
    <source>
        <dbReference type="ARBA" id="ARBA00023125"/>
    </source>
</evidence>
<dbReference type="FunFam" id="1.10.10.10:FF:000937">
    <property type="entry name" value="Telomere repeat-binding factor 1"/>
    <property type="match status" value="1"/>
</dbReference>
<feature type="domain" description="HTH myb-type" evidence="12">
    <location>
        <begin position="1"/>
        <end position="33"/>
    </location>
</feature>
<name>A0A5A7TQE4_CUCMM</name>
<evidence type="ECO:0000256" key="8">
    <source>
        <dbReference type="ARBA" id="ARBA00023242"/>
    </source>
</evidence>
<dbReference type="GO" id="GO:0003691">
    <property type="term" value="F:double-stranded telomeric DNA binding"/>
    <property type="evidence" value="ECO:0007669"/>
    <property type="project" value="InterPro"/>
</dbReference>
<dbReference type="CDD" id="cd11660">
    <property type="entry name" value="SANT_TRF"/>
    <property type="match status" value="1"/>
</dbReference>
<dbReference type="Gene3D" id="1.10.10.60">
    <property type="entry name" value="Homeodomain-like"/>
    <property type="match status" value="1"/>
</dbReference>